<proteinExistence type="predicted"/>
<sequence>MKAVLKTQHFDSQEEALQKAYELRQQNIEHNVYPDDAGATITWAELDLEIPINIVINVDSTHNIASVVTSDDLKINAIVLDKACDGMLDDLAPTQSGEEAYIYEVISYKCESKVGFAKAVSGLNTDLKTEGLKIEYNQASNRLGFITIEGGIKHYSEIILKDVWPSVNPEQTENFAKVIQEYIDNIQ</sequence>
<dbReference type="AlphaFoldDB" id="A0A8H9MZ32"/>
<evidence type="ECO:0000313" key="1">
    <source>
        <dbReference type="EMBL" id="HAS8538215.1"/>
    </source>
</evidence>
<protein>
    <submittedName>
        <fullName evidence="1">Uncharacterized protein</fullName>
    </submittedName>
</protein>
<comment type="caution">
    <text evidence="1">The sequence shown here is derived from an EMBL/GenBank/DDBJ whole genome shotgun (WGS) entry which is preliminary data.</text>
</comment>
<reference evidence="1" key="2">
    <citation type="submission" date="2019-01" db="EMBL/GenBank/DDBJ databases">
        <authorList>
            <consortium name="NCBI Pathogen Detection Project"/>
        </authorList>
    </citation>
    <scope>NUCLEOTIDE SEQUENCE</scope>
    <source>
        <strain evidence="1">BCW_3452</strain>
    </source>
</reference>
<dbReference type="EMBL" id="DACRBY010000001">
    <property type="protein sequence ID" value="HAS8538215.1"/>
    <property type="molecule type" value="Genomic_DNA"/>
</dbReference>
<accession>A0A8H9MZ32</accession>
<name>A0A8H9MZ32_VIBVL</name>
<organism evidence="1">
    <name type="scientific">Vibrio vulnificus</name>
    <dbReference type="NCBI Taxonomy" id="672"/>
    <lineage>
        <taxon>Bacteria</taxon>
        <taxon>Pseudomonadati</taxon>
        <taxon>Pseudomonadota</taxon>
        <taxon>Gammaproteobacteria</taxon>
        <taxon>Vibrionales</taxon>
        <taxon>Vibrionaceae</taxon>
        <taxon>Vibrio</taxon>
    </lineage>
</organism>
<reference evidence="1" key="1">
    <citation type="journal article" date="2018" name="Genome Biol.">
        <title>SKESA: strategic k-mer extension for scrupulous assemblies.</title>
        <authorList>
            <person name="Souvorov A."/>
            <person name="Agarwala R."/>
            <person name="Lipman D.J."/>
        </authorList>
    </citation>
    <scope>NUCLEOTIDE SEQUENCE</scope>
    <source>
        <strain evidence="1">BCW_3452</strain>
    </source>
</reference>
<dbReference type="Proteomes" id="UP000863257">
    <property type="component" value="Unassembled WGS sequence"/>
</dbReference>
<gene>
    <name evidence="1" type="ORF">I7730_00180</name>
</gene>